<reference evidence="13 14" key="1">
    <citation type="journal article" date="2016" name="Sci. Rep.">
        <title>The genome sequence of the outbreeding globe artichoke constructed de novo incorporating a phase-aware low-pass sequencing strategy of F1 progeny.</title>
        <authorList>
            <person name="Scaglione D."/>
            <person name="Reyes-Chin-Wo S."/>
            <person name="Acquadro A."/>
            <person name="Froenicke L."/>
            <person name="Portis E."/>
            <person name="Beitel C."/>
            <person name="Tirone M."/>
            <person name="Mauro R."/>
            <person name="Lo Monaco A."/>
            <person name="Mauromicale G."/>
            <person name="Faccioli P."/>
            <person name="Cattivelli L."/>
            <person name="Rieseberg L."/>
            <person name="Michelmore R."/>
            <person name="Lanteri S."/>
        </authorList>
    </citation>
    <scope>NUCLEOTIDE SEQUENCE [LARGE SCALE GENOMIC DNA]</scope>
    <source>
        <strain evidence="13">2C</strain>
    </source>
</reference>
<dbReference type="GO" id="GO:0008270">
    <property type="term" value="F:zinc ion binding"/>
    <property type="evidence" value="ECO:0007669"/>
    <property type="project" value="UniProtKB-KW"/>
</dbReference>
<dbReference type="Proteomes" id="UP000243975">
    <property type="component" value="Unassembled WGS sequence"/>
</dbReference>
<evidence type="ECO:0000256" key="1">
    <source>
        <dbReference type="ARBA" id="ARBA00000900"/>
    </source>
</evidence>
<evidence type="ECO:0000256" key="4">
    <source>
        <dbReference type="ARBA" id="ARBA00022679"/>
    </source>
</evidence>
<evidence type="ECO:0000256" key="5">
    <source>
        <dbReference type="ARBA" id="ARBA00022723"/>
    </source>
</evidence>
<keyword evidence="4 11" id="KW-0808">Transferase</keyword>
<evidence type="ECO:0000259" key="12">
    <source>
        <dbReference type="PROSITE" id="PS50089"/>
    </source>
</evidence>
<keyword evidence="7 11" id="KW-0833">Ubl conjugation pathway</keyword>
<dbReference type="STRING" id="59895.A0A103Y3U2"/>
<keyword evidence="6 10" id="KW-0863">Zinc-finger</keyword>
<proteinExistence type="predicted"/>
<dbReference type="Pfam" id="PF00097">
    <property type="entry name" value="zf-C3HC4"/>
    <property type="match status" value="1"/>
</dbReference>
<dbReference type="PROSITE" id="PS00518">
    <property type="entry name" value="ZF_RING_1"/>
    <property type="match status" value="1"/>
</dbReference>
<keyword evidence="5 11" id="KW-0479">Metal-binding</keyword>
<feature type="transmembrane region" description="Helical" evidence="11">
    <location>
        <begin position="203"/>
        <end position="221"/>
    </location>
</feature>
<keyword evidence="9 11" id="KW-0472">Membrane</keyword>
<evidence type="ECO:0000313" key="14">
    <source>
        <dbReference type="Proteomes" id="UP000243975"/>
    </source>
</evidence>
<dbReference type="OrthoDB" id="6270329at2759"/>
<dbReference type="PANTHER" id="PTHR12313">
    <property type="entry name" value="E3 UBIQUITIN-PROTEIN LIGASE RNF5-RELATED"/>
    <property type="match status" value="1"/>
</dbReference>
<keyword evidence="11" id="KW-0812">Transmembrane</keyword>
<evidence type="ECO:0000256" key="7">
    <source>
        <dbReference type="ARBA" id="ARBA00022786"/>
    </source>
</evidence>
<keyword evidence="11" id="KW-1133">Transmembrane helix</keyword>
<dbReference type="InterPro" id="IPR018957">
    <property type="entry name" value="Znf_C3HC4_RING-type"/>
</dbReference>
<comment type="caution">
    <text evidence="13">The sequence shown here is derived from an EMBL/GenBank/DDBJ whole genome shotgun (WGS) entry which is preliminary data.</text>
</comment>
<dbReference type="InterPro" id="IPR045103">
    <property type="entry name" value="RNF5/RNF185-like"/>
</dbReference>
<dbReference type="Gene3D" id="3.30.40.10">
    <property type="entry name" value="Zinc/RING finger domain, C3HC4 (zinc finger)"/>
    <property type="match status" value="1"/>
</dbReference>
<evidence type="ECO:0000256" key="9">
    <source>
        <dbReference type="ARBA" id="ARBA00023136"/>
    </source>
</evidence>
<comment type="function">
    <text evidence="11">E3 ubiquitin-protein ligase.</text>
</comment>
<evidence type="ECO:0000256" key="3">
    <source>
        <dbReference type="ARBA" id="ARBA00004906"/>
    </source>
</evidence>
<dbReference type="Gramene" id="KVI01959">
    <property type="protein sequence ID" value="KVI01959"/>
    <property type="gene ID" value="Ccrd_019743"/>
</dbReference>
<dbReference type="EC" id="2.3.2.27" evidence="11"/>
<keyword evidence="11" id="KW-0256">Endoplasmic reticulum</keyword>
<feature type="domain" description="RING-type" evidence="12">
    <location>
        <begin position="28"/>
        <end position="69"/>
    </location>
</feature>
<dbReference type="SMART" id="SM00184">
    <property type="entry name" value="RING"/>
    <property type="match status" value="1"/>
</dbReference>
<evidence type="ECO:0000256" key="2">
    <source>
        <dbReference type="ARBA" id="ARBA00004308"/>
    </source>
</evidence>
<dbReference type="InterPro" id="IPR017907">
    <property type="entry name" value="Znf_RING_CS"/>
</dbReference>
<dbReference type="GO" id="GO:0061630">
    <property type="term" value="F:ubiquitin protein ligase activity"/>
    <property type="evidence" value="ECO:0007669"/>
    <property type="project" value="UniProtKB-UniRule"/>
</dbReference>
<dbReference type="UniPathway" id="UPA00143"/>
<keyword evidence="14" id="KW-1185">Reference proteome</keyword>
<comment type="subcellular location">
    <subcellularLocation>
        <location evidence="2">Endomembrane system</location>
    </subcellularLocation>
    <subcellularLocation>
        <location evidence="11">Endoplasmic reticulum membrane</location>
        <topology evidence="11">Single-pass type IV membrane protein</topology>
    </subcellularLocation>
</comment>
<protein>
    <recommendedName>
        <fullName evidence="11">E3 ubiquitin-protein ligase RMA</fullName>
        <ecNumber evidence="11">2.3.2.27</ecNumber>
    </recommendedName>
    <alternativeName>
        <fullName evidence="11">Protein RING membrane-anchor</fullName>
    </alternativeName>
    <alternativeName>
        <fullName evidence="11">RING-type E3 ubiquitin transferase RMA</fullName>
    </alternativeName>
</protein>
<sequence>MDTDGAFQESASPSCSVDNNYCTGVFECNICFDLAQDPIVTLCGHLYCWPCLYKWLQFHSHSHECPVCKSLVKDDNLVPIYGRGTSNSDLRACSLSRDKIPSRPASHRPQTAPAPQLSYFRQDGLGAQGGLVPMATARLGNLTRTALFGAIPSLLNFQVHGFHDATTYGPTIGVPYLFSSYGHGGYAHGFHHYPIHGQGANSVFQKICFLFLGLLVVVMLISSSPF</sequence>
<comment type="catalytic activity">
    <reaction evidence="1 11">
        <text>S-ubiquitinyl-[E2 ubiquitin-conjugating enzyme]-L-cysteine + [acceptor protein]-L-lysine = [E2 ubiquitin-conjugating enzyme]-L-cysteine + N(6)-ubiquitinyl-[acceptor protein]-L-lysine.</text>
        <dbReference type="EC" id="2.3.2.27"/>
    </reaction>
</comment>
<gene>
    <name evidence="13" type="ORF">Ccrd_019743</name>
</gene>
<organism evidence="13 14">
    <name type="scientific">Cynara cardunculus var. scolymus</name>
    <name type="common">Globe artichoke</name>
    <name type="synonym">Cynara scolymus</name>
    <dbReference type="NCBI Taxonomy" id="59895"/>
    <lineage>
        <taxon>Eukaryota</taxon>
        <taxon>Viridiplantae</taxon>
        <taxon>Streptophyta</taxon>
        <taxon>Embryophyta</taxon>
        <taxon>Tracheophyta</taxon>
        <taxon>Spermatophyta</taxon>
        <taxon>Magnoliopsida</taxon>
        <taxon>eudicotyledons</taxon>
        <taxon>Gunneridae</taxon>
        <taxon>Pentapetalae</taxon>
        <taxon>asterids</taxon>
        <taxon>campanulids</taxon>
        <taxon>Asterales</taxon>
        <taxon>Asteraceae</taxon>
        <taxon>Carduoideae</taxon>
        <taxon>Cardueae</taxon>
        <taxon>Carduinae</taxon>
        <taxon>Cynara</taxon>
    </lineage>
</organism>
<dbReference type="GO" id="GO:0016567">
    <property type="term" value="P:protein ubiquitination"/>
    <property type="evidence" value="ECO:0007669"/>
    <property type="project" value="UniProtKB-UniPathway"/>
</dbReference>
<dbReference type="OMA" id="LHVQGFH"/>
<evidence type="ECO:0000256" key="6">
    <source>
        <dbReference type="ARBA" id="ARBA00022771"/>
    </source>
</evidence>
<dbReference type="PROSITE" id="PS50089">
    <property type="entry name" value="ZF_RING_2"/>
    <property type="match status" value="1"/>
</dbReference>
<evidence type="ECO:0000256" key="11">
    <source>
        <dbReference type="RuleBase" id="RU369090"/>
    </source>
</evidence>
<accession>A0A103Y3U2</accession>
<comment type="pathway">
    <text evidence="3 11">Protein modification; protein ubiquitination.</text>
</comment>
<evidence type="ECO:0000313" key="13">
    <source>
        <dbReference type="EMBL" id="KVI01959.1"/>
    </source>
</evidence>
<dbReference type="EMBL" id="LEKV01002669">
    <property type="protein sequence ID" value="KVI01959.1"/>
    <property type="molecule type" value="Genomic_DNA"/>
</dbReference>
<dbReference type="GO" id="GO:0005789">
    <property type="term" value="C:endoplasmic reticulum membrane"/>
    <property type="evidence" value="ECO:0007669"/>
    <property type="project" value="UniProtKB-SubCell"/>
</dbReference>
<evidence type="ECO:0000256" key="8">
    <source>
        <dbReference type="ARBA" id="ARBA00022833"/>
    </source>
</evidence>
<name>A0A103Y3U2_CYNCS</name>
<dbReference type="GO" id="GO:0006511">
    <property type="term" value="P:ubiquitin-dependent protein catabolic process"/>
    <property type="evidence" value="ECO:0007669"/>
    <property type="project" value="UniProtKB-UniRule"/>
</dbReference>
<dbReference type="InterPro" id="IPR013083">
    <property type="entry name" value="Znf_RING/FYVE/PHD"/>
</dbReference>
<dbReference type="SUPFAM" id="SSF57850">
    <property type="entry name" value="RING/U-box"/>
    <property type="match status" value="1"/>
</dbReference>
<keyword evidence="8 11" id="KW-0862">Zinc</keyword>
<dbReference type="AlphaFoldDB" id="A0A103Y3U2"/>
<comment type="domain">
    <text evidence="11">The RING-type zinc finger domain is responsible for E3 ligase activity.</text>
</comment>
<dbReference type="CDD" id="cd16745">
    <property type="entry name" value="RING-HC_AtRMA-like"/>
    <property type="match status" value="1"/>
</dbReference>
<dbReference type="InterPro" id="IPR001841">
    <property type="entry name" value="Znf_RING"/>
</dbReference>
<evidence type="ECO:0000256" key="10">
    <source>
        <dbReference type="PROSITE-ProRule" id="PRU00175"/>
    </source>
</evidence>